<proteinExistence type="predicted"/>
<reference evidence="2 3" key="1">
    <citation type="journal article" date="2020" name="ISME J.">
        <title>Comparative genomics reveals insights into cyanobacterial evolution and habitat adaptation.</title>
        <authorList>
            <person name="Chen M.Y."/>
            <person name="Teng W.K."/>
            <person name="Zhao L."/>
            <person name="Hu C.X."/>
            <person name="Zhou Y.K."/>
            <person name="Han B.P."/>
            <person name="Song L.R."/>
            <person name="Shu W.S."/>
        </authorList>
    </citation>
    <scope>NUCLEOTIDE SEQUENCE [LARGE SCALE GENOMIC DNA]</scope>
    <source>
        <strain evidence="2 3">FACHB-723</strain>
    </source>
</reference>
<organism evidence="2 3">
    <name type="scientific">Pseudanabaena mucicola FACHB-723</name>
    <dbReference type="NCBI Taxonomy" id="2692860"/>
    <lineage>
        <taxon>Bacteria</taxon>
        <taxon>Bacillati</taxon>
        <taxon>Cyanobacteriota</taxon>
        <taxon>Cyanophyceae</taxon>
        <taxon>Pseudanabaenales</taxon>
        <taxon>Pseudanabaenaceae</taxon>
        <taxon>Pseudanabaena</taxon>
    </lineage>
</organism>
<sequence length="210" mass="23491">MLNRIFLSVFPTVTLSALLSAIAVLPLSHLAAIAQIPQESNEATQVTKRSIAAISPEKRALIKELLEITESTKNAQQVMEAMMRSELPKLVSTLLQNNPALDSDRPEVQQQFSNIVSRMASKYRDRVIKKINVDQLIEQVSYPIYDQYFTESELRDIIGFYKSSTGKKAISVLPQIVGDSMSRTNEILLPQLSGIMTEIITEEIINAVKK</sequence>
<evidence type="ECO:0000313" key="2">
    <source>
        <dbReference type="EMBL" id="MBD2187956.1"/>
    </source>
</evidence>
<dbReference type="Pfam" id="PF09832">
    <property type="entry name" value="DUF2059"/>
    <property type="match status" value="1"/>
</dbReference>
<name>A0ABR7ZVG5_9CYAN</name>
<protein>
    <submittedName>
        <fullName evidence="2">DUF2059 domain-containing protein</fullName>
    </submittedName>
</protein>
<feature type="domain" description="DUF2059" evidence="1">
    <location>
        <begin position="138"/>
        <end position="187"/>
    </location>
</feature>
<evidence type="ECO:0000259" key="1">
    <source>
        <dbReference type="Pfam" id="PF09832"/>
    </source>
</evidence>
<accession>A0ABR7ZVG5</accession>
<evidence type="ECO:0000313" key="3">
    <source>
        <dbReference type="Proteomes" id="UP000642094"/>
    </source>
</evidence>
<dbReference type="RefSeq" id="WP_190402822.1">
    <property type="nucleotide sequence ID" value="NZ_JACJQB010000010.1"/>
</dbReference>
<dbReference type="Proteomes" id="UP000642094">
    <property type="component" value="Unassembled WGS sequence"/>
</dbReference>
<dbReference type="EMBL" id="JACJQB010000010">
    <property type="protein sequence ID" value="MBD2187956.1"/>
    <property type="molecule type" value="Genomic_DNA"/>
</dbReference>
<keyword evidence="3" id="KW-1185">Reference proteome</keyword>
<comment type="caution">
    <text evidence="2">The sequence shown here is derived from an EMBL/GenBank/DDBJ whole genome shotgun (WGS) entry which is preliminary data.</text>
</comment>
<dbReference type="InterPro" id="IPR018637">
    <property type="entry name" value="DUF2059"/>
</dbReference>
<gene>
    <name evidence="2" type="ORF">H6F41_07360</name>
</gene>